<organism evidence="1 2">
    <name type="scientific">Nocardioides luteus</name>
    <dbReference type="NCBI Taxonomy" id="1844"/>
    <lineage>
        <taxon>Bacteria</taxon>
        <taxon>Bacillati</taxon>
        <taxon>Actinomycetota</taxon>
        <taxon>Actinomycetes</taxon>
        <taxon>Propionibacteriales</taxon>
        <taxon>Nocardioidaceae</taxon>
        <taxon>Nocardioides</taxon>
    </lineage>
</organism>
<dbReference type="EMBL" id="JZDQ02000011">
    <property type="protein sequence ID" value="OIJ27010.1"/>
    <property type="molecule type" value="Genomic_DNA"/>
</dbReference>
<evidence type="ECO:0000313" key="1">
    <source>
        <dbReference type="EMBL" id="OIJ27010.1"/>
    </source>
</evidence>
<dbReference type="AlphaFoldDB" id="A0A1J4N675"/>
<accession>A0A1J4N675</accession>
<proteinExistence type="predicted"/>
<reference evidence="1" key="1">
    <citation type="submission" date="2016-10" db="EMBL/GenBank/DDBJ databases">
        <title>Draft Genome Sequence of Nocardioides luteus Strain BAFB, an Alkane-Degrading Bacterium Isolated from JP-7 Polluted Soil.</title>
        <authorList>
            <person name="Brown L."/>
            <person name="Ruiz O.N."/>
            <person name="Gunasekera T."/>
        </authorList>
    </citation>
    <scope>NUCLEOTIDE SEQUENCE [LARGE SCALE GENOMIC DNA]</scope>
    <source>
        <strain evidence="1">BAFB</strain>
    </source>
</reference>
<protein>
    <submittedName>
        <fullName evidence="1">Uncharacterized protein</fullName>
    </submittedName>
</protein>
<keyword evidence="2" id="KW-1185">Reference proteome</keyword>
<evidence type="ECO:0000313" key="2">
    <source>
        <dbReference type="Proteomes" id="UP000033772"/>
    </source>
</evidence>
<dbReference type="Proteomes" id="UP000033772">
    <property type="component" value="Unassembled WGS sequence"/>
</dbReference>
<dbReference type="STRING" id="1844.UG56_009530"/>
<name>A0A1J4N675_9ACTN</name>
<sequence>MDLALAPPAQVLTDESIVYPLYLDPRLERNRFHYLTVHSRGWNYYDDSTEPMRVGFCDWSGCNQDIQGTARSYFSFEAPGLFVEGLDPTIYDAAVKVLQKFNATGAAQPVELHGATGFLPSTEWPGPLGGKLETISSAAGWDGSSSATLTFNNSNVVNYVKSAATNEDHNLQFALTPEDQNNRDQWKKFGNNPTLAVRYGYVPTTPADLAISGSTQCPNRERYVDLTTSTKLYARSDERSYQNLPLEYDFEVYRWPGTEQQTKVRYNKIRVGADGSIPSGTLAEWAMAGSNSNSTTLISQDKYAFRARSYVHETAIEEKTPSAWSGLYHFTVDKTAPIGLGISSSDYPLNAWGKSQGQAGTFSLVTDDSTAQDTAGFTYAIDTATPPDPSNIVCDYSTAAPGASSGYLTANSAGDATLTIPANDLAPGYHEVTVGAFDHAHNVTATFKTYGFFVSPTYADADGEPISNTVYDFSASSTSKLGLVDATAAAASTGDDLHRDAACYSDDTYGISSGGKFHRIVATRGDLTAPVRSTYKFTVPTNYPDFYYSLGVAMLKGNHLGKVRFALAEQPNTAPDGTPIKTELDPITFRTTNGGDPLVVDTYATSNTNHYVPLSDYLPDAQGVRLKAGHSYLLTVEIVGTSAPTYTYTSGPCSGIEDNGYTLMLDYLNLSPIRQGTYASLGDMFNNTAVGTTTATNFDLITPTSTAPDTSLAAAALPNGFTPPSATASTFTTPGGLRFNIPAKKSSTKYTGRSYDNVIANGQTLTYPDDPAVTGDETTGDVYLLATSTCQPIDPTSSRALTIKVMYGDTDPVEGGAPEETPSDHFLKSPIPAWDGTPAQPDTTAPDDEALTDRQKVRVVETLAMTQSLSGSSQVTGNRYLYVLKAPAEETHANSPITSITLPRVGSTFTSKSCAESGAQALHVFAVSTTSQQP</sequence>
<gene>
    <name evidence="1" type="ORF">UG56_009530</name>
</gene>
<comment type="caution">
    <text evidence="1">The sequence shown here is derived from an EMBL/GenBank/DDBJ whole genome shotgun (WGS) entry which is preliminary data.</text>
</comment>